<evidence type="ECO:0000313" key="4">
    <source>
        <dbReference type="Proteomes" id="UP000284842"/>
    </source>
</evidence>
<feature type="compositionally biased region" description="Polar residues" evidence="1">
    <location>
        <begin position="303"/>
        <end position="326"/>
    </location>
</feature>
<comment type="caution">
    <text evidence="3">The sequence shown here is derived from an EMBL/GenBank/DDBJ whole genome shotgun (WGS) entry which is preliminary data.</text>
</comment>
<keyword evidence="2" id="KW-0812">Transmembrane</keyword>
<feature type="transmembrane region" description="Helical" evidence="2">
    <location>
        <begin position="119"/>
        <end position="143"/>
    </location>
</feature>
<feature type="compositionally biased region" description="Polar residues" evidence="1">
    <location>
        <begin position="28"/>
        <end position="45"/>
    </location>
</feature>
<proteinExistence type="predicted"/>
<feature type="compositionally biased region" description="Low complexity" evidence="1">
    <location>
        <begin position="277"/>
        <end position="288"/>
    </location>
</feature>
<feature type="region of interest" description="Disordered" evidence="1">
    <location>
        <begin position="1"/>
        <end position="45"/>
    </location>
</feature>
<feature type="transmembrane region" description="Helical" evidence="2">
    <location>
        <begin position="155"/>
        <end position="180"/>
    </location>
</feature>
<feature type="region of interest" description="Disordered" evidence="1">
    <location>
        <begin position="188"/>
        <end position="219"/>
    </location>
</feature>
<keyword evidence="2" id="KW-0472">Membrane</keyword>
<dbReference type="EMBL" id="NHTK01001363">
    <property type="protein sequence ID" value="PPQ99325.1"/>
    <property type="molecule type" value="Genomic_DNA"/>
</dbReference>
<accession>A0A409Y894</accession>
<evidence type="ECO:0000256" key="2">
    <source>
        <dbReference type="SAM" id="Phobius"/>
    </source>
</evidence>
<keyword evidence="4" id="KW-1185">Reference proteome</keyword>
<protein>
    <submittedName>
        <fullName evidence="3">Uncharacterized protein</fullName>
    </submittedName>
</protein>
<reference evidence="3 4" key="1">
    <citation type="journal article" date="2018" name="Evol. Lett.">
        <title>Horizontal gene cluster transfer increased hallucinogenic mushroom diversity.</title>
        <authorList>
            <person name="Reynolds H.T."/>
            <person name="Vijayakumar V."/>
            <person name="Gluck-Thaler E."/>
            <person name="Korotkin H.B."/>
            <person name="Matheny P.B."/>
            <person name="Slot J.C."/>
        </authorList>
    </citation>
    <scope>NUCLEOTIDE SEQUENCE [LARGE SCALE GENOMIC DNA]</scope>
    <source>
        <strain evidence="3 4">2629</strain>
    </source>
</reference>
<evidence type="ECO:0000256" key="1">
    <source>
        <dbReference type="SAM" id="MobiDB-lite"/>
    </source>
</evidence>
<organism evidence="3 4">
    <name type="scientific">Panaeolus cyanescens</name>
    <dbReference type="NCBI Taxonomy" id="181874"/>
    <lineage>
        <taxon>Eukaryota</taxon>
        <taxon>Fungi</taxon>
        <taxon>Dikarya</taxon>
        <taxon>Basidiomycota</taxon>
        <taxon>Agaricomycotina</taxon>
        <taxon>Agaricomycetes</taxon>
        <taxon>Agaricomycetidae</taxon>
        <taxon>Agaricales</taxon>
        <taxon>Agaricineae</taxon>
        <taxon>Galeropsidaceae</taxon>
        <taxon>Panaeolus</taxon>
    </lineage>
</organism>
<evidence type="ECO:0000313" key="3">
    <source>
        <dbReference type="EMBL" id="PPQ99325.1"/>
    </source>
</evidence>
<gene>
    <name evidence="3" type="ORF">CVT24_009192</name>
</gene>
<feature type="region of interest" description="Disordered" evidence="1">
    <location>
        <begin position="272"/>
        <end position="336"/>
    </location>
</feature>
<name>A0A409Y894_9AGAR</name>
<feature type="compositionally biased region" description="Low complexity" evidence="1">
    <location>
        <begin position="10"/>
        <end position="26"/>
    </location>
</feature>
<dbReference type="Proteomes" id="UP000284842">
    <property type="component" value="Unassembled WGS sequence"/>
</dbReference>
<dbReference type="AlphaFoldDB" id="A0A409Y894"/>
<dbReference type="OrthoDB" id="3059471at2759"/>
<keyword evidence="2" id="KW-1133">Transmembrane helix</keyword>
<feature type="transmembrane region" description="Helical" evidence="2">
    <location>
        <begin position="88"/>
        <end position="113"/>
    </location>
</feature>
<sequence length="336" mass="35770">MSIPEPSLNPTVPEASTPSTVTTPVPNAEQNLSEPIVSGSTGDRRTSASSSLTAFMVQSRELINRGLEEVAKPSVASFMEIFDKNPTVGAIVAAPALFGFILVILFFAISVIVLSVWTFATIIVGVIVVIAGGLLSLLLKLVLVTAATVPMAAMATGFLVISVTVFEFLMSPAMTFFWAFGLLTPRSSENDSQPPENAQDAAPQEPVAASQEPVSSQSNSHESIRINLITAARVAWDSAVILGSFLNWTSKKLWIVGGKAVTEVRKNIEEAKRAHARAQAQAQAQAQRTVSESTPQDEEEPVPSNNVSLIPPASSSTDNTTLTQRASHSRVKDDDE</sequence>
<dbReference type="InParanoid" id="A0A409Y894"/>